<dbReference type="AlphaFoldDB" id="B8MKW0"/>
<gene>
    <name evidence="1" type="ORF">TSTA_044250</name>
</gene>
<reference evidence="2" key="1">
    <citation type="journal article" date="2015" name="Genome Announc.">
        <title>Genome sequence of the AIDS-associated pathogen Penicillium marneffei (ATCC18224) and its near taxonomic relative Talaromyces stipitatus (ATCC10500).</title>
        <authorList>
            <person name="Nierman W.C."/>
            <person name="Fedorova-Abrams N.D."/>
            <person name="Andrianopoulos A."/>
        </authorList>
    </citation>
    <scope>NUCLEOTIDE SEQUENCE [LARGE SCALE GENOMIC DNA]</scope>
    <source>
        <strain evidence="2">ATCC 10500 / CBS 375.48 / QM 6759 / NRRL 1006</strain>
    </source>
</reference>
<keyword evidence="2" id="KW-1185">Reference proteome</keyword>
<dbReference type="VEuPathDB" id="FungiDB:TSTA_044250"/>
<evidence type="ECO:0000313" key="1">
    <source>
        <dbReference type="EMBL" id="EED14959.1"/>
    </source>
</evidence>
<dbReference type="Gene3D" id="3.40.50.720">
    <property type="entry name" value="NAD(P)-binding Rossmann-like Domain"/>
    <property type="match status" value="1"/>
</dbReference>
<dbReference type="GeneID" id="8102724"/>
<dbReference type="STRING" id="441959.B8MKW0"/>
<dbReference type="Proteomes" id="UP000001745">
    <property type="component" value="Unassembled WGS sequence"/>
</dbReference>
<dbReference type="InParanoid" id="B8MKW0"/>
<proteinExistence type="predicted"/>
<accession>B8MKW0</accession>
<dbReference type="EMBL" id="EQ962657">
    <property type="protein sequence ID" value="EED14959.1"/>
    <property type="molecule type" value="Genomic_DNA"/>
</dbReference>
<protein>
    <recommendedName>
        <fullName evidence="3">Thioester reductase (TE) domain-containing protein</fullName>
    </recommendedName>
</protein>
<name>B8MKW0_TALSN</name>
<dbReference type="HOGENOM" id="CLU_1994131_0_0_1"/>
<sequence>MGYSEAKLVCEYMLDEALHRFPSLFRAMAVRIGQISGSNTSGYWCPVEHLAVMLKSSQTLHVLPQLEGGKISSLLSFLDAAGMAGCECGSVIAITTYAQCPASLQKLGNTICNGHKYHEQDNIEL</sequence>
<dbReference type="PhylomeDB" id="B8MKW0"/>
<dbReference type="OrthoDB" id="329835at2759"/>
<evidence type="ECO:0008006" key="3">
    <source>
        <dbReference type="Google" id="ProtNLM"/>
    </source>
</evidence>
<organism evidence="1 2">
    <name type="scientific">Talaromyces stipitatus (strain ATCC 10500 / CBS 375.48 / QM 6759 / NRRL 1006)</name>
    <name type="common">Penicillium stipitatum</name>
    <dbReference type="NCBI Taxonomy" id="441959"/>
    <lineage>
        <taxon>Eukaryota</taxon>
        <taxon>Fungi</taxon>
        <taxon>Dikarya</taxon>
        <taxon>Ascomycota</taxon>
        <taxon>Pezizomycotina</taxon>
        <taxon>Eurotiomycetes</taxon>
        <taxon>Eurotiomycetidae</taxon>
        <taxon>Eurotiales</taxon>
        <taxon>Trichocomaceae</taxon>
        <taxon>Talaromyces</taxon>
        <taxon>Talaromyces sect. Talaromyces</taxon>
    </lineage>
</organism>
<dbReference type="RefSeq" id="XP_002484912.1">
    <property type="nucleotide sequence ID" value="XM_002484867.1"/>
</dbReference>
<evidence type="ECO:0000313" key="2">
    <source>
        <dbReference type="Proteomes" id="UP000001745"/>
    </source>
</evidence>